<dbReference type="EMBL" id="CP002665">
    <property type="protein sequence ID" value="AEI11821.1"/>
    <property type="molecule type" value="Genomic_DNA"/>
</dbReference>
<feature type="region of interest" description="Disordered" evidence="1">
    <location>
        <begin position="28"/>
        <end position="113"/>
    </location>
</feature>
<evidence type="ECO:0000313" key="2">
    <source>
        <dbReference type="EMBL" id="AEI11821.1"/>
    </source>
</evidence>
<evidence type="ECO:0000256" key="1">
    <source>
        <dbReference type="SAM" id="MobiDB-lite"/>
    </source>
</evidence>
<name>F8A2G4_CELGA</name>
<dbReference type="HOGENOM" id="CLU_1793003_0_0_11"/>
<feature type="compositionally biased region" description="Acidic residues" evidence="1">
    <location>
        <begin position="87"/>
        <end position="100"/>
    </location>
</feature>
<keyword evidence="3" id="KW-1185">Reference proteome</keyword>
<dbReference type="AlphaFoldDB" id="F8A2G4"/>
<dbReference type="RefSeq" id="WP_013883340.1">
    <property type="nucleotide sequence ID" value="NC_015671.1"/>
</dbReference>
<reference evidence="3" key="1">
    <citation type="submission" date="2011-04" db="EMBL/GenBank/DDBJ databases">
        <title>Complete sequence of Cellvibrio gilvus ATCC 13127.</title>
        <authorList>
            <person name="Lucas S."/>
            <person name="Han J."/>
            <person name="Lapidus A."/>
            <person name="Cheng J.-F."/>
            <person name="Goodwin L."/>
            <person name="Pitluck S."/>
            <person name="Peters L."/>
            <person name="Munk A."/>
            <person name="Detter J.C."/>
            <person name="Han C."/>
            <person name="Tapia R."/>
            <person name="Land M."/>
            <person name="Hauser L."/>
            <person name="Kyrpides N."/>
            <person name="Ivanova N."/>
            <person name="Ovchinnikova G."/>
            <person name="Pagani I."/>
            <person name="Mead D."/>
            <person name="Brumm P."/>
            <person name="Woyke T."/>
        </authorList>
    </citation>
    <scope>NUCLEOTIDE SEQUENCE [LARGE SCALE GENOMIC DNA]</scope>
    <source>
        <strain evidence="3">ATCC 13127 / NRRL B-14078</strain>
    </source>
</reference>
<feature type="compositionally biased region" description="Basic and acidic residues" evidence="1">
    <location>
        <begin position="28"/>
        <end position="39"/>
    </location>
</feature>
<accession>F8A2G4</accession>
<dbReference type="KEGG" id="cga:Celgi_1302"/>
<dbReference type="STRING" id="593907.Celgi_1302"/>
<proteinExistence type="predicted"/>
<organism evidence="2 3">
    <name type="scientific">Cellulomonas gilvus (strain ATCC 13127 / NRRL B-14078)</name>
    <name type="common">Cellvibrio gilvus</name>
    <dbReference type="NCBI Taxonomy" id="593907"/>
    <lineage>
        <taxon>Bacteria</taxon>
        <taxon>Bacillati</taxon>
        <taxon>Actinomycetota</taxon>
        <taxon>Actinomycetes</taxon>
        <taxon>Micrococcales</taxon>
        <taxon>Cellulomonadaceae</taxon>
        <taxon>Cellulomonas</taxon>
    </lineage>
</organism>
<dbReference type="Proteomes" id="UP000000485">
    <property type="component" value="Chromosome"/>
</dbReference>
<evidence type="ECO:0000313" key="3">
    <source>
        <dbReference type="Proteomes" id="UP000000485"/>
    </source>
</evidence>
<protein>
    <submittedName>
        <fullName evidence="2">Uncharacterized protein</fullName>
    </submittedName>
</protein>
<gene>
    <name evidence="2" type="ordered locus">Celgi_1302</name>
</gene>
<sequence>MAQKKIRDDLEGVTFVHIDGLAVQLRAGDDVPKGAKVGEHLLASSSTKRTGPTPPPDPTSVVPLTPGNPAELGPAAEQGATAGADKQDDDQDPTEDDEPADPLTPPNGRSSRDAWALWAAAHGVEHAEDATKDEIRTAVAAAQQ</sequence>